<reference evidence="2 3" key="1">
    <citation type="submission" date="2020-11" db="EMBL/GenBank/DDBJ databases">
        <title>Draft Genome Sequence and Secondary Metabolite Biosynthetic Potential of the Lysobacter niastensis Type strain DSM 18481.</title>
        <authorList>
            <person name="Turrini P."/>
            <person name="Artuso I."/>
            <person name="Tescari M."/>
            <person name="Lugli G.A."/>
            <person name="Frangipani E."/>
            <person name="Ventura M."/>
            <person name="Visca P."/>
        </authorList>
    </citation>
    <scope>NUCLEOTIDE SEQUENCE [LARGE SCALE GENOMIC DNA]</scope>
    <source>
        <strain evidence="2 3">DSM 18481</strain>
    </source>
</reference>
<feature type="transmembrane region" description="Helical" evidence="1">
    <location>
        <begin position="153"/>
        <end position="186"/>
    </location>
</feature>
<organism evidence="2 3">
    <name type="scientific">Lysobacter niastensis</name>
    <dbReference type="NCBI Taxonomy" id="380629"/>
    <lineage>
        <taxon>Bacteria</taxon>
        <taxon>Pseudomonadati</taxon>
        <taxon>Pseudomonadota</taxon>
        <taxon>Gammaproteobacteria</taxon>
        <taxon>Lysobacterales</taxon>
        <taxon>Lysobacteraceae</taxon>
        <taxon>Lysobacter</taxon>
    </lineage>
</organism>
<keyword evidence="1" id="KW-1133">Transmembrane helix</keyword>
<keyword evidence="3" id="KW-1185">Reference proteome</keyword>
<evidence type="ECO:0000313" key="2">
    <source>
        <dbReference type="EMBL" id="MBF6025336.1"/>
    </source>
</evidence>
<dbReference type="RefSeq" id="WP_194931940.1">
    <property type="nucleotide sequence ID" value="NZ_JADLZT010000008.1"/>
</dbReference>
<feature type="transmembrane region" description="Helical" evidence="1">
    <location>
        <begin position="77"/>
        <end position="97"/>
    </location>
</feature>
<proteinExistence type="predicted"/>
<evidence type="ECO:0008006" key="4">
    <source>
        <dbReference type="Google" id="ProtNLM"/>
    </source>
</evidence>
<keyword evidence="1" id="KW-0472">Membrane</keyword>
<accession>A0ABS0B8K0</accession>
<feature type="transmembrane region" description="Helical" evidence="1">
    <location>
        <begin position="126"/>
        <end position="146"/>
    </location>
</feature>
<feature type="transmembrane region" description="Helical" evidence="1">
    <location>
        <begin position="310"/>
        <end position="329"/>
    </location>
</feature>
<feature type="transmembrane region" description="Helical" evidence="1">
    <location>
        <begin position="285"/>
        <end position="303"/>
    </location>
</feature>
<gene>
    <name evidence="2" type="ORF">IU514_14975</name>
</gene>
<evidence type="ECO:0000256" key="1">
    <source>
        <dbReference type="SAM" id="Phobius"/>
    </source>
</evidence>
<dbReference type="EMBL" id="JADLZT010000008">
    <property type="protein sequence ID" value="MBF6025336.1"/>
    <property type="molecule type" value="Genomic_DNA"/>
</dbReference>
<evidence type="ECO:0000313" key="3">
    <source>
        <dbReference type="Proteomes" id="UP001429984"/>
    </source>
</evidence>
<name>A0ABS0B8K0_9GAMM</name>
<feature type="transmembrane region" description="Helical" evidence="1">
    <location>
        <begin position="102"/>
        <end position="120"/>
    </location>
</feature>
<comment type="caution">
    <text evidence="2">The sequence shown here is derived from an EMBL/GenBank/DDBJ whole genome shotgun (WGS) entry which is preliminary data.</text>
</comment>
<feature type="transmembrane region" description="Helical" evidence="1">
    <location>
        <begin position="262"/>
        <end position="279"/>
    </location>
</feature>
<feature type="transmembrane region" description="Helical" evidence="1">
    <location>
        <begin position="192"/>
        <end position="210"/>
    </location>
</feature>
<keyword evidence="1" id="KW-0812">Transmembrane</keyword>
<protein>
    <recommendedName>
        <fullName evidence="4">Glycosyltransferase RgtA/B/C/D-like domain-containing protein</fullName>
    </recommendedName>
</protein>
<sequence>MLAATTLACVLLAQLPLILNPGYFSHDELQWAAFAGHDAHLMPRDQLWTDLQMFQYRPLTFSLWLWLSEALFARPQAFHVVIVAWGGLNAALLAWLLRRFGLGATSALCGALGFALSPFAMHTHGWVGTIGDLIWTGCALATGLLAQRERGAVLTFAGAAVLTAIGLLAKESAIVIPGLAALGWLLLGRRRSWAMATAGAMVPVAIYLSLRLGVILFSPREAANYGWSFAYAPLRWLEYQLYPSIPTRLGITGLLEKGAGDARLWVAGLVWLAVAWTFWRAGSRWLAAFLLVGAAALGPVLILAESANQYGYGFAAAIAGLAAAVWARSDRRGRIALGIAAVLSLWHGVNVMRRMHEVGELQAVFSPAMADAVARAEGHPVRIRAADAGQHWIYLRLSLGIPSYAGVPIGERVRLVGGSEDADYVIEKDGALRRLE</sequence>
<dbReference type="Proteomes" id="UP001429984">
    <property type="component" value="Unassembled WGS sequence"/>
</dbReference>